<keyword evidence="3" id="KW-1185">Reference proteome</keyword>
<accession>A0A7N0REN4</accession>
<proteinExistence type="predicted"/>
<evidence type="ECO:0000256" key="1">
    <source>
        <dbReference type="SAM" id="MobiDB-lite"/>
    </source>
</evidence>
<dbReference type="Proteomes" id="UP000594263">
    <property type="component" value="Unplaced"/>
</dbReference>
<organism evidence="2 3">
    <name type="scientific">Kalanchoe fedtschenkoi</name>
    <name type="common">Lavender scallops</name>
    <name type="synonym">South American air plant</name>
    <dbReference type="NCBI Taxonomy" id="63787"/>
    <lineage>
        <taxon>Eukaryota</taxon>
        <taxon>Viridiplantae</taxon>
        <taxon>Streptophyta</taxon>
        <taxon>Embryophyta</taxon>
        <taxon>Tracheophyta</taxon>
        <taxon>Spermatophyta</taxon>
        <taxon>Magnoliopsida</taxon>
        <taxon>eudicotyledons</taxon>
        <taxon>Gunneridae</taxon>
        <taxon>Pentapetalae</taxon>
        <taxon>Saxifragales</taxon>
        <taxon>Crassulaceae</taxon>
        <taxon>Kalanchoe</taxon>
    </lineage>
</organism>
<protein>
    <submittedName>
        <fullName evidence="2">Uncharacterized protein</fullName>
    </submittedName>
</protein>
<evidence type="ECO:0000313" key="3">
    <source>
        <dbReference type="Proteomes" id="UP000594263"/>
    </source>
</evidence>
<name>A0A7N0REN4_KALFE</name>
<feature type="compositionally biased region" description="Pro residues" evidence="1">
    <location>
        <begin position="1"/>
        <end position="10"/>
    </location>
</feature>
<dbReference type="AlphaFoldDB" id="A0A7N0REN4"/>
<dbReference type="EnsemblPlants" id="Kaladp0008s0818.1.v1.1">
    <property type="protein sequence ID" value="Kaladp0008s0818.1.v1.1"/>
    <property type="gene ID" value="Kaladp0008s0818.v1.1"/>
</dbReference>
<feature type="compositionally biased region" description="Pro residues" evidence="1">
    <location>
        <begin position="44"/>
        <end position="54"/>
    </location>
</feature>
<evidence type="ECO:0000313" key="2">
    <source>
        <dbReference type="EnsemblPlants" id="Kaladp0008s0818.1.v1.1"/>
    </source>
</evidence>
<feature type="region of interest" description="Disordered" evidence="1">
    <location>
        <begin position="1"/>
        <end position="63"/>
    </location>
</feature>
<sequence length="73" mass="8117">MTPKLPPTPPLMAQKRSSPMDSRSRTLPLDINYPSINDMIHRQTPPPLRCPPTPTVGQTPAGKPCKLLFSQIR</sequence>
<dbReference type="Gramene" id="Kaladp0008s0818.1.v1.1">
    <property type="protein sequence ID" value="Kaladp0008s0818.1.v1.1"/>
    <property type="gene ID" value="Kaladp0008s0818.v1.1"/>
</dbReference>
<reference evidence="2" key="1">
    <citation type="submission" date="2021-01" db="UniProtKB">
        <authorList>
            <consortium name="EnsemblPlants"/>
        </authorList>
    </citation>
    <scope>IDENTIFICATION</scope>
</reference>